<dbReference type="Pfam" id="PF06577">
    <property type="entry name" value="EipA"/>
    <property type="match status" value="1"/>
</dbReference>
<reference evidence="2" key="1">
    <citation type="submission" date="2020-10" db="EMBL/GenBank/DDBJ databases">
        <title>Microbiome of the Black Sea water column analyzed by genome centric metagenomics.</title>
        <authorList>
            <person name="Cabello-Yeves P.J."/>
            <person name="Callieri C."/>
            <person name="Picazo A."/>
            <person name="Mehrshad M."/>
            <person name="Haro-Moreno J.M."/>
            <person name="Roda-Garcia J."/>
            <person name="Dzembekova N."/>
            <person name="Slabakova V."/>
            <person name="Slabakova N."/>
            <person name="Moncheva S."/>
            <person name="Rodriguez-Valera F."/>
        </authorList>
    </citation>
    <scope>NUCLEOTIDE SEQUENCE</scope>
    <source>
        <strain evidence="2">BS307-5m-G5</strain>
    </source>
</reference>
<evidence type="ECO:0000313" key="3">
    <source>
        <dbReference type="Proteomes" id="UP000785783"/>
    </source>
</evidence>
<dbReference type="AlphaFoldDB" id="A0A937HHV0"/>
<organism evidence="2 3">
    <name type="scientific">PS1 clade bacterium</name>
    <dbReference type="NCBI Taxonomy" id="2175152"/>
    <lineage>
        <taxon>Bacteria</taxon>
        <taxon>Pseudomonadati</taxon>
        <taxon>Pseudomonadota</taxon>
        <taxon>Alphaproteobacteria</taxon>
        <taxon>PS1 clade</taxon>
    </lineage>
</organism>
<comment type="caution">
    <text evidence="2">The sequence shown here is derived from an EMBL/GenBank/DDBJ whole genome shotgun (WGS) entry which is preliminary data.</text>
</comment>
<gene>
    <name evidence="2" type="ORF">ISQ19_04360</name>
</gene>
<dbReference type="EMBL" id="JADHOK010000048">
    <property type="protein sequence ID" value="MBL6761912.1"/>
    <property type="molecule type" value="Genomic_DNA"/>
</dbReference>
<sequence>MSTRYLAIACISLLLAFPLAARAQDNGGQSGPGTIEDFSENSLVIASAKYLGATAETMGEIIDRIFSRYGTPSAVIRGEEVSVSVMFGARYGRGTLLFPDGSEYPVYWRGPSAGVDLGASGNKSFTLVYNIDSPEDLYKRFAGVDGSLVAISGVGFNYLQRENAIIAPMRVGVGYQIGVSIGYLKFTEKPGWMPF</sequence>
<evidence type="ECO:0000256" key="1">
    <source>
        <dbReference type="SAM" id="SignalP"/>
    </source>
</evidence>
<proteinExistence type="predicted"/>
<dbReference type="InterPro" id="IPR008325">
    <property type="entry name" value="EipA-like"/>
</dbReference>
<dbReference type="Proteomes" id="UP000785783">
    <property type="component" value="Unassembled WGS sequence"/>
</dbReference>
<feature type="signal peptide" evidence="1">
    <location>
        <begin position="1"/>
        <end position="23"/>
    </location>
</feature>
<feature type="chain" id="PRO_5037761390" evidence="1">
    <location>
        <begin position="24"/>
        <end position="195"/>
    </location>
</feature>
<keyword evidence="1" id="KW-0732">Signal</keyword>
<name>A0A937HHV0_9PROT</name>
<protein>
    <submittedName>
        <fullName evidence="2">DUF1134 domain-containing protein</fullName>
    </submittedName>
</protein>
<accession>A0A937HHV0</accession>
<evidence type="ECO:0000313" key="2">
    <source>
        <dbReference type="EMBL" id="MBL6761912.1"/>
    </source>
</evidence>